<dbReference type="EMBL" id="CAKLCM010000002">
    <property type="protein sequence ID" value="CAH0525601.1"/>
    <property type="molecule type" value="Genomic_DNA"/>
</dbReference>
<name>A0ABM8ZGI6_9VIBR</name>
<dbReference type="SUPFAM" id="SSF50969">
    <property type="entry name" value="YVTN repeat-like/Quinoprotein amine dehydrogenase"/>
    <property type="match status" value="1"/>
</dbReference>
<dbReference type="InterPro" id="IPR015943">
    <property type="entry name" value="WD40/YVTN_repeat-like_dom_sf"/>
</dbReference>
<dbReference type="Gene3D" id="2.130.10.10">
    <property type="entry name" value="YVTN repeat-like/Quinoprotein amine dehydrogenase"/>
    <property type="match status" value="1"/>
</dbReference>
<keyword evidence="2" id="KW-1185">Reference proteome</keyword>
<reference evidence="1" key="1">
    <citation type="submission" date="2021-12" db="EMBL/GenBank/DDBJ databases">
        <authorList>
            <person name="Rodrigo-Torres L."/>
            <person name="Arahal R. D."/>
            <person name="Lucena T."/>
        </authorList>
    </citation>
    <scope>NUCLEOTIDE SEQUENCE</scope>
    <source>
        <strain evidence="1">CECT 8226</strain>
    </source>
</reference>
<proteinExistence type="predicted"/>
<gene>
    <name evidence="1" type="ORF">VHP8226_01129</name>
</gene>
<evidence type="ECO:0000313" key="1">
    <source>
        <dbReference type="EMBL" id="CAH0525601.1"/>
    </source>
</evidence>
<sequence>MLPMAIDNQRRRLIKWAGRGLVASPMLAPTLVSGMSSSVAALRDGDLKPQVIGCGIQSQDRYEAVVSDVFGQAIHRLPLPDRGHGVAVSGKHNQCAVFARRPGSFAVILDFNRGENQQVILASHNRHFYGHGDYSQDGRWLYATEGESHSSEGIIGVYDVHQQYQKVAEWRGFGIGPHELKVLENGDLVVAVGGVHTQGRTPINLQTMQPNLSYLSSEGKLLEQVSLGDNKNSIRHLSSTADGTVFIGQQYRGDPDEFVPLVAMHQRGKTLKHLHAEPEQWARFRHYIASIGVSKHHIVATSPRGNCYGIWERETQDLLSINALPDASGVVVDQGCFFVSSGAGKVVKINSDLTRQSYHSKIQWDNHWTEIAQMR</sequence>
<dbReference type="PIRSF" id="PIRSF028101">
    <property type="entry name" value="UCP028101"/>
    <property type="match status" value="1"/>
</dbReference>
<evidence type="ECO:0000313" key="2">
    <source>
        <dbReference type="Proteomes" id="UP000838160"/>
    </source>
</evidence>
<accession>A0ABM8ZGI6</accession>
<dbReference type="InterPro" id="IPR011044">
    <property type="entry name" value="Quino_amine_DH_bsu"/>
</dbReference>
<comment type="caution">
    <text evidence="1">The sequence shown here is derived from an EMBL/GenBank/DDBJ whole genome shotgun (WGS) entry which is preliminary data.</text>
</comment>
<protein>
    <recommendedName>
        <fullName evidence="3">DUF1513 domain-containing protein</fullName>
    </recommendedName>
</protein>
<evidence type="ECO:0008006" key="3">
    <source>
        <dbReference type="Google" id="ProtNLM"/>
    </source>
</evidence>
<dbReference type="Proteomes" id="UP000838160">
    <property type="component" value="Unassembled WGS sequence"/>
</dbReference>
<organism evidence="1 2">
    <name type="scientific">Vibrio hippocampi</name>
    <dbReference type="NCBI Taxonomy" id="654686"/>
    <lineage>
        <taxon>Bacteria</taxon>
        <taxon>Pseudomonadati</taxon>
        <taxon>Pseudomonadota</taxon>
        <taxon>Gammaproteobacteria</taxon>
        <taxon>Vibrionales</taxon>
        <taxon>Vibrionaceae</taxon>
        <taxon>Vibrio</taxon>
    </lineage>
</organism>
<dbReference type="Pfam" id="PF07433">
    <property type="entry name" value="DUF1513"/>
    <property type="match status" value="1"/>
</dbReference>
<dbReference type="InterPro" id="IPR008311">
    <property type="entry name" value="UCP028101"/>
</dbReference>